<comment type="caution">
    <text evidence="2">The sequence shown here is derived from an EMBL/GenBank/DDBJ whole genome shotgun (WGS) entry which is preliminary data.</text>
</comment>
<accession>A0ABP9L5J6</accession>
<evidence type="ECO:0000313" key="3">
    <source>
        <dbReference type="Proteomes" id="UP001500124"/>
    </source>
</evidence>
<evidence type="ECO:0008006" key="4">
    <source>
        <dbReference type="Google" id="ProtNLM"/>
    </source>
</evidence>
<protein>
    <recommendedName>
        <fullName evidence="4">Antitoxin</fullName>
    </recommendedName>
</protein>
<name>A0ABP9L5J6_9ACTN</name>
<gene>
    <name evidence="2" type="ORF">GCM10023336_57390</name>
</gene>
<sequence>MEARDKALETGAKSVDAARTLGAGTLDRAGAVKDRLSGGIAERARRLRGTDEERGTRG</sequence>
<feature type="region of interest" description="Disordered" evidence="1">
    <location>
        <begin position="38"/>
        <end position="58"/>
    </location>
</feature>
<evidence type="ECO:0000313" key="2">
    <source>
        <dbReference type="EMBL" id="GAA5071497.1"/>
    </source>
</evidence>
<evidence type="ECO:0000256" key="1">
    <source>
        <dbReference type="SAM" id="MobiDB-lite"/>
    </source>
</evidence>
<organism evidence="2 3">
    <name type="scientific">Streptomyces similanensis</name>
    <dbReference type="NCBI Taxonomy" id="1274988"/>
    <lineage>
        <taxon>Bacteria</taxon>
        <taxon>Bacillati</taxon>
        <taxon>Actinomycetota</taxon>
        <taxon>Actinomycetes</taxon>
        <taxon>Kitasatosporales</taxon>
        <taxon>Streptomycetaceae</taxon>
        <taxon>Streptomyces</taxon>
    </lineage>
</organism>
<keyword evidence="3" id="KW-1185">Reference proteome</keyword>
<dbReference type="Proteomes" id="UP001500124">
    <property type="component" value="Unassembled WGS sequence"/>
</dbReference>
<reference evidence="3" key="1">
    <citation type="journal article" date="2019" name="Int. J. Syst. Evol. Microbiol.">
        <title>The Global Catalogue of Microorganisms (GCM) 10K type strain sequencing project: providing services to taxonomists for standard genome sequencing and annotation.</title>
        <authorList>
            <consortium name="The Broad Institute Genomics Platform"/>
            <consortium name="The Broad Institute Genome Sequencing Center for Infectious Disease"/>
            <person name="Wu L."/>
            <person name="Ma J."/>
        </authorList>
    </citation>
    <scope>NUCLEOTIDE SEQUENCE [LARGE SCALE GENOMIC DNA]</scope>
    <source>
        <strain evidence="3">JCM 18410</strain>
    </source>
</reference>
<dbReference type="EMBL" id="BAABKC010000092">
    <property type="protein sequence ID" value="GAA5071497.1"/>
    <property type="molecule type" value="Genomic_DNA"/>
</dbReference>
<proteinExistence type="predicted"/>